<dbReference type="InterPro" id="IPR036188">
    <property type="entry name" value="FAD/NAD-bd_sf"/>
</dbReference>
<gene>
    <name evidence="1" type="ORF">N7449_004786</name>
</gene>
<evidence type="ECO:0000313" key="1">
    <source>
        <dbReference type="EMBL" id="KAJ5202707.1"/>
    </source>
</evidence>
<keyword evidence="2" id="KW-1185">Reference proteome</keyword>
<dbReference type="Proteomes" id="UP001150942">
    <property type="component" value="Unassembled WGS sequence"/>
</dbReference>
<dbReference type="OrthoDB" id="16820at2759"/>
<evidence type="ECO:0000313" key="2">
    <source>
        <dbReference type="Proteomes" id="UP001150942"/>
    </source>
</evidence>
<dbReference type="EMBL" id="JAPQKQ010000003">
    <property type="protein sequence ID" value="KAJ5202707.1"/>
    <property type="molecule type" value="Genomic_DNA"/>
</dbReference>
<organism evidence="1 2">
    <name type="scientific">Penicillium cf. viridicatum</name>
    <dbReference type="NCBI Taxonomy" id="2972119"/>
    <lineage>
        <taxon>Eukaryota</taxon>
        <taxon>Fungi</taxon>
        <taxon>Dikarya</taxon>
        <taxon>Ascomycota</taxon>
        <taxon>Pezizomycotina</taxon>
        <taxon>Eurotiomycetes</taxon>
        <taxon>Eurotiomycetidae</taxon>
        <taxon>Eurotiales</taxon>
        <taxon>Aspergillaceae</taxon>
        <taxon>Penicillium</taxon>
    </lineage>
</organism>
<dbReference type="Gene3D" id="3.30.9.10">
    <property type="entry name" value="D-Amino Acid Oxidase, subunit A, domain 2"/>
    <property type="match status" value="1"/>
</dbReference>
<reference evidence="1" key="1">
    <citation type="submission" date="2022-11" db="EMBL/GenBank/DDBJ databases">
        <authorList>
            <person name="Petersen C."/>
        </authorList>
    </citation>
    <scope>NUCLEOTIDE SEQUENCE</scope>
    <source>
        <strain evidence="1">IBT 20477</strain>
    </source>
</reference>
<proteinExistence type="predicted"/>
<protein>
    <submittedName>
        <fullName evidence="1">Uncharacterized protein</fullName>
    </submittedName>
</protein>
<accession>A0A9W9MK02</accession>
<comment type="caution">
    <text evidence="1">The sequence shown here is derived from an EMBL/GenBank/DDBJ whole genome shotgun (WGS) entry which is preliminary data.</text>
</comment>
<name>A0A9W9MK02_9EURO</name>
<sequence length="109" mass="11719">MHREEDWLTMGDSWSNLSSGQVFLFLALALHKGFVTCTIYGVRPCPESIGGAIVLSPNAPVILDKLGAFARIQPESHELYDLQSCTAANTRSEAGRAMATPACMSTTTS</sequence>
<dbReference type="Gene3D" id="3.50.50.60">
    <property type="entry name" value="FAD/NAD(P)-binding domain"/>
    <property type="match status" value="1"/>
</dbReference>
<dbReference type="AlphaFoldDB" id="A0A9W9MK02"/>
<reference evidence="1" key="2">
    <citation type="journal article" date="2023" name="IMA Fungus">
        <title>Comparative genomic study of the Penicillium genus elucidates a diverse pangenome and 15 lateral gene transfer events.</title>
        <authorList>
            <person name="Petersen C."/>
            <person name="Sorensen T."/>
            <person name="Nielsen M.R."/>
            <person name="Sondergaard T.E."/>
            <person name="Sorensen J.L."/>
            <person name="Fitzpatrick D.A."/>
            <person name="Frisvad J.C."/>
            <person name="Nielsen K.L."/>
        </authorList>
    </citation>
    <scope>NUCLEOTIDE SEQUENCE</scope>
    <source>
        <strain evidence="1">IBT 20477</strain>
    </source>
</reference>